<keyword evidence="3" id="KW-1003">Cell membrane</keyword>
<dbReference type="RefSeq" id="WP_179659195.1">
    <property type="nucleotide sequence ID" value="NZ_JACBZR010000001.1"/>
</dbReference>
<dbReference type="InterPro" id="IPR035906">
    <property type="entry name" value="MetI-like_sf"/>
</dbReference>
<dbReference type="Pfam" id="PF00528">
    <property type="entry name" value="BPD_transp_1"/>
    <property type="match status" value="1"/>
</dbReference>
<gene>
    <name evidence="10" type="ORF">BJ988_003547</name>
</gene>
<evidence type="ECO:0000256" key="8">
    <source>
        <dbReference type="SAM" id="MobiDB-lite"/>
    </source>
</evidence>
<feature type="region of interest" description="Disordered" evidence="8">
    <location>
        <begin position="1"/>
        <end position="30"/>
    </location>
</feature>
<keyword evidence="2 7" id="KW-0813">Transport</keyword>
<keyword evidence="5 7" id="KW-1133">Transmembrane helix</keyword>
<name>A0A7Z0DNI6_9ACTN</name>
<dbReference type="Proteomes" id="UP000564496">
    <property type="component" value="Unassembled WGS sequence"/>
</dbReference>
<dbReference type="GO" id="GO:0055085">
    <property type="term" value="P:transmembrane transport"/>
    <property type="evidence" value="ECO:0007669"/>
    <property type="project" value="InterPro"/>
</dbReference>
<evidence type="ECO:0000259" key="9">
    <source>
        <dbReference type="PROSITE" id="PS50928"/>
    </source>
</evidence>
<evidence type="ECO:0000313" key="10">
    <source>
        <dbReference type="EMBL" id="NYI78899.1"/>
    </source>
</evidence>
<dbReference type="PROSITE" id="PS50928">
    <property type="entry name" value="ABC_TM1"/>
    <property type="match status" value="1"/>
</dbReference>
<evidence type="ECO:0000256" key="7">
    <source>
        <dbReference type="RuleBase" id="RU363032"/>
    </source>
</evidence>
<evidence type="ECO:0000256" key="2">
    <source>
        <dbReference type="ARBA" id="ARBA00022448"/>
    </source>
</evidence>
<comment type="subcellular location">
    <subcellularLocation>
        <location evidence="1 7">Cell membrane</location>
        <topology evidence="1 7">Multi-pass membrane protein</topology>
    </subcellularLocation>
</comment>
<keyword evidence="4 7" id="KW-0812">Transmembrane</keyword>
<sequence length="298" mass="32115">MTLADEVAKASPQSTQTPARGRRPHRSRQRFNPSTPILVLIILASLVPFIWAFLTAIKPFTAAFTSPPTWTFDPTVKAFSDLYYGTEFVAVFINTMIVAAAAVIVSLAIAAPAAYGLARYVGSIGVWLLVLALVFRALPRFAVVLPFYDAARALGLYDTRTMLVIALVAINQPFTLWMLRNFFAAIPKELDESAMVDGCNRFKGFVYVILPTATPGLMTAGIFTFLLAYQEYLVAVALTQTDAVTLPVFVASFGTTEDAGLYQVIAASSIALAVPIVLLSLFAQRYLVAGLTGGAVKG</sequence>
<evidence type="ECO:0000313" key="11">
    <source>
        <dbReference type="Proteomes" id="UP000564496"/>
    </source>
</evidence>
<dbReference type="Gene3D" id="1.10.3720.10">
    <property type="entry name" value="MetI-like"/>
    <property type="match status" value="1"/>
</dbReference>
<comment type="caution">
    <text evidence="10">The sequence shown here is derived from an EMBL/GenBank/DDBJ whole genome shotgun (WGS) entry which is preliminary data.</text>
</comment>
<dbReference type="PANTHER" id="PTHR32243">
    <property type="entry name" value="MALTOSE TRANSPORT SYSTEM PERMEASE-RELATED"/>
    <property type="match status" value="1"/>
</dbReference>
<dbReference type="CDD" id="cd06261">
    <property type="entry name" value="TM_PBP2"/>
    <property type="match status" value="1"/>
</dbReference>
<dbReference type="PANTHER" id="PTHR32243:SF18">
    <property type="entry name" value="INNER MEMBRANE ABC TRANSPORTER PERMEASE PROTEIN YCJP"/>
    <property type="match status" value="1"/>
</dbReference>
<accession>A0A7Z0DNI6</accession>
<feature type="domain" description="ABC transmembrane type-1" evidence="9">
    <location>
        <begin position="92"/>
        <end position="283"/>
    </location>
</feature>
<dbReference type="InterPro" id="IPR000515">
    <property type="entry name" value="MetI-like"/>
</dbReference>
<feature type="transmembrane region" description="Helical" evidence="7">
    <location>
        <begin position="37"/>
        <end position="57"/>
    </location>
</feature>
<feature type="transmembrane region" description="Helical" evidence="7">
    <location>
        <begin position="162"/>
        <end position="183"/>
    </location>
</feature>
<dbReference type="AlphaFoldDB" id="A0A7Z0DNI6"/>
<feature type="transmembrane region" description="Helical" evidence="7">
    <location>
        <begin position="117"/>
        <end position="138"/>
    </location>
</feature>
<protein>
    <submittedName>
        <fullName evidence="10">ABC-type glycerol-3-phosphate transport system permease component</fullName>
    </submittedName>
</protein>
<feature type="compositionally biased region" description="Basic residues" evidence="8">
    <location>
        <begin position="20"/>
        <end position="29"/>
    </location>
</feature>
<dbReference type="InterPro" id="IPR050901">
    <property type="entry name" value="BP-dep_ABC_trans_perm"/>
</dbReference>
<keyword evidence="11" id="KW-1185">Reference proteome</keyword>
<evidence type="ECO:0000256" key="4">
    <source>
        <dbReference type="ARBA" id="ARBA00022692"/>
    </source>
</evidence>
<feature type="transmembrane region" description="Helical" evidence="7">
    <location>
        <begin position="88"/>
        <end position="110"/>
    </location>
</feature>
<comment type="similarity">
    <text evidence="7">Belongs to the binding-protein-dependent transport system permease family.</text>
</comment>
<reference evidence="10 11" key="1">
    <citation type="submission" date="2020-07" db="EMBL/GenBank/DDBJ databases">
        <title>Sequencing the genomes of 1000 actinobacteria strains.</title>
        <authorList>
            <person name="Klenk H.-P."/>
        </authorList>
    </citation>
    <scope>NUCLEOTIDE SEQUENCE [LARGE SCALE GENOMIC DNA]</scope>
    <source>
        <strain evidence="10 11">DSM 26487</strain>
    </source>
</reference>
<proteinExistence type="inferred from homology"/>
<dbReference type="EMBL" id="JACBZR010000001">
    <property type="protein sequence ID" value="NYI78899.1"/>
    <property type="molecule type" value="Genomic_DNA"/>
</dbReference>
<dbReference type="SUPFAM" id="SSF161098">
    <property type="entry name" value="MetI-like"/>
    <property type="match status" value="1"/>
</dbReference>
<feature type="transmembrane region" description="Helical" evidence="7">
    <location>
        <begin position="204"/>
        <end position="229"/>
    </location>
</feature>
<evidence type="ECO:0000256" key="6">
    <source>
        <dbReference type="ARBA" id="ARBA00023136"/>
    </source>
</evidence>
<evidence type="ECO:0000256" key="5">
    <source>
        <dbReference type="ARBA" id="ARBA00022989"/>
    </source>
</evidence>
<dbReference type="GO" id="GO:0005886">
    <property type="term" value="C:plasma membrane"/>
    <property type="evidence" value="ECO:0007669"/>
    <property type="project" value="UniProtKB-SubCell"/>
</dbReference>
<evidence type="ECO:0000256" key="1">
    <source>
        <dbReference type="ARBA" id="ARBA00004651"/>
    </source>
</evidence>
<feature type="transmembrane region" description="Helical" evidence="7">
    <location>
        <begin position="261"/>
        <end position="282"/>
    </location>
</feature>
<keyword evidence="6 7" id="KW-0472">Membrane</keyword>
<organism evidence="10 11">
    <name type="scientific">Nocardioides panzhihuensis</name>
    <dbReference type="NCBI Taxonomy" id="860243"/>
    <lineage>
        <taxon>Bacteria</taxon>
        <taxon>Bacillati</taxon>
        <taxon>Actinomycetota</taxon>
        <taxon>Actinomycetes</taxon>
        <taxon>Propionibacteriales</taxon>
        <taxon>Nocardioidaceae</taxon>
        <taxon>Nocardioides</taxon>
    </lineage>
</organism>
<evidence type="ECO:0000256" key="3">
    <source>
        <dbReference type="ARBA" id="ARBA00022475"/>
    </source>
</evidence>